<dbReference type="EMBL" id="CAUWAG010000007">
    <property type="protein sequence ID" value="CAJ2505375.1"/>
    <property type="molecule type" value="Genomic_DNA"/>
</dbReference>
<dbReference type="AlphaFoldDB" id="A0AAI8VI69"/>
<feature type="signal peptide" evidence="1">
    <location>
        <begin position="1"/>
        <end position="19"/>
    </location>
</feature>
<name>A0AAI8VI69_9PEZI</name>
<sequence>MHNHALLAVFAGISSLALAPTAAAAAAAPRTTHGAAVRAVDNHDHDHNHGRNSLAARAKDLPEPEEFEMADLRGIDWFPDVADASGSEDNNQAAWDVCIVCVQLTGALMKEGRHRNGKTAVEFCTSLELCDADQAARYASTYEDRFPSDQQWGDRKDGENLRDSADGRKIMLRPFSVFRTGDLFLKYSSRFFKGADF</sequence>
<evidence type="ECO:0000256" key="1">
    <source>
        <dbReference type="SAM" id="SignalP"/>
    </source>
</evidence>
<evidence type="ECO:0000313" key="2">
    <source>
        <dbReference type="EMBL" id="CAJ2505375.1"/>
    </source>
</evidence>
<proteinExistence type="predicted"/>
<comment type="caution">
    <text evidence="2">The sequence shown here is derived from an EMBL/GenBank/DDBJ whole genome shotgun (WGS) entry which is preliminary data.</text>
</comment>
<keyword evidence="1" id="KW-0732">Signal</keyword>
<reference evidence="2" key="1">
    <citation type="submission" date="2023-10" db="EMBL/GenBank/DDBJ databases">
        <authorList>
            <person name="Hackl T."/>
        </authorList>
    </citation>
    <scope>NUCLEOTIDE SEQUENCE</scope>
</reference>
<accession>A0AAI8VI69</accession>
<keyword evidence="3" id="KW-1185">Reference proteome</keyword>
<evidence type="ECO:0000313" key="3">
    <source>
        <dbReference type="Proteomes" id="UP001295740"/>
    </source>
</evidence>
<protein>
    <submittedName>
        <fullName evidence="2">Uu.00g127690.m01.CDS01</fullName>
    </submittedName>
</protein>
<feature type="chain" id="PRO_5042557977" evidence="1">
    <location>
        <begin position="20"/>
        <end position="197"/>
    </location>
</feature>
<gene>
    <name evidence="2" type="ORF">KHLLAP_LOCUS5843</name>
</gene>
<organism evidence="2 3">
    <name type="scientific">Anthostomella pinea</name>
    <dbReference type="NCBI Taxonomy" id="933095"/>
    <lineage>
        <taxon>Eukaryota</taxon>
        <taxon>Fungi</taxon>
        <taxon>Dikarya</taxon>
        <taxon>Ascomycota</taxon>
        <taxon>Pezizomycotina</taxon>
        <taxon>Sordariomycetes</taxon>
        <taxon>Xylariomycetidae</taxon>
        <taxon>Xylariales</taxon>
        <taxon>Xylariaceae</taxon>
        <taxon>Anthostomella</taxon>
    </lineage>
</organism>
<dbReference type="Proteomes" id="UP001295740">
    <property type="component" value="Unassembled WGS sequence"/>
</dbReference>